<evidence type="ECO:0000256" key="6">
    <source>
        <dbReference type="SAM" id="MobiDB-lite"/>
    </source>
</evidence>
<dbReference type="GO" id="GO:0005737">
    <property type="term" value="C:cytoplasm"/>
    <property type="evidence" value="ECO:0007669"/>
    <property type="project" value="UniProtKB-SubCell"/>
</dbReference>
<feature type="coiled-coil region" evidence="5">
    <location>
        <begin position="102"/>
        <end position="129"/>
    </location>
</feature>
<keyword evidence="4" id="KW-0243">Dynein</keyword>
<dbReference type="Proteomes" id="UP001152888">
    <property type="component" value="Unassembled WGS sequence"/>
</dbReference>
<sequence length="396" mass="44538">MADPKYADLPGIAHDEPDVYETTDLPESEQAADFYEDEEDPVERIHISSDDAFKKFKDKYLSAENIDFSSRIRSRRCTGYDARHGDWELVGPGEKETPVQKYNRLQCEMRELLEEVKDLENNKKGEDADCVVSTTKVEQALKQLADLKLEETLGEEIVAQISDPQGAEVKKLISQLEQFKASIHEKPESESQSEADGIVYQFSYRPEQARLAQTTRLAELESRLNRLETVLGCSTDKLSRLTSATKKGSLMEVAEQLSATASMLDSSQLDHIEGRLGALAQKLEGITEKKKQVQQDDEKDKMILELFELVKKNEATLASIPQVINRLKSLNELHSKATDFVKTLTEIEVAQAEITGNIENNKTLLKGVQESFATSLNEINSTVQNLDSRIKALKKK</sequence>
<evidence type="ECO:0000313" key="7">
    <source>
        <dbReference type="EMBL" id="CAH1961287.1"/>
    </source>
</evidence>
<dbReference type="GO" id="GO:0005869">
    <property type="term" value="C:dynactin complex"/>
    <property type="evidence" value="ECO:0007669"/>
    <property type="project" value="InterPro"/>
</dbReference>
<comment type="caution">
    <text evidence="7">The sequence shown here is derived from an EMBL/GenBank/DDBJ whole genome shotgun (WGS) entry which is preliminary data.</text>
</comment>
<keyword evidence="8" id="KW-1185">Reference proteome</keyword>
<evidence type="ECO:0000256" key="2">
    <source>
        <dbReference type="ARBA" id="ARBA00006176"/>
    </source>
</evidence>
<accession>A0A9P0JVB9</accession>
<dbReference type="InterPro" id="IPR028133">
    <property type="entry name" value="Dynamitin"/>
</dbReference>
<proteinExistence type="inferred from homology"/>
<evidence type="ECO:0000256" key="1">
    <source>
        <dbReference type="ARBA" id="ARBA00004496"/>
    </source>
</evidence>
<feature type="region of interest" description="Disordered" evidence="6">
    <location>
        <begin position="1"/>
        <end position="26"/>
    </location>
</feature>
<evidence type="ECO:0000256" key="4">
    <source>
        <dbReference type="ARBA" id="ARBA00023017"/>
    </source>
</evidence>
<keyword evidence="5" id="KW-0175">Coiled coil</keyword>
<protein>
    <recommendedName>
        <fullName evidence="9">Dynactin subunit 2</fullName>
    </recommendedName>
</protein>
<name>A0A9P0JVB9_ACAOB</name>
<gene>
    <name evidence="7" type="ORF">ACAOBT_LOCUS4062</name>
</gene>
<evidence type="ECO:0008006" key="9">
    <source>
        <dbReference type="Google" id="ProtNLM"/>
    </source>
</evidence>
<keyword evidence="3" id="KW-0963">Cytoplasm</keyword>
<dbReference type="EMBL" id="CAKOFQ010006693">
    <property type="protein sequence ID" value="CAH1961287.1"/>
    <property type="molecule type" value="Genomic_DNA"/>
</dbReference>
<dbReference type="GO" id="GO:0007017">
    <property type="term" value="P:microtubule-based process"/>
    <property type="evidence" value="ECO:0007669"/>
    <property type="project" value="InterPro"/>
</dbReference>
<dbReference type="PANTHER" id="PTHR15346">
    <property type="entry name" value="DYNACTIN SUBUNIT"/>
    <property type="match status" value="1"/>
</dbReference>
<dbReference type="Pfam" id="PF04912">
    <property type="entry name" value="Dynamitin"/>
    <property type="match status" value="1"/>
</dbReference>
<reference evidence="7" key="1">
    <citation type="submission" date="2022-03" db="EMBL/GenBank/DDBJ databases">
        <authorList>
            <person name="Sayadi A."/>
        </authorList>
    </citation>
    <scope>NUCLEOTIDE SEQUENCE</scope>
</reference>
<organism evidence="7 8">
    <name type="scientific">Acanthoscelides obtectus</name>
    <name type="common">Bean weevil</name>
    <name type="synonym">Bruchus obtectus</name>
    <dbReference type="NCBI Taxonomy" id="200917"/>
    <lineage>
        <taxon>Eukaryota</taxon>
        <taxon>Metazoa</taxon>
        <taxon>Ecdysozoa</taxon>
        <taxon>Arthropoda</taxon>
        <taxon>Hexapoda</taxon>
        <taxon>Insecta</taxon>
        <taxon>Pterygota</taxon>
        <taxon>Neoptera</taxon>
        <taxon>Endopterygota</taxon>
        <taxon>Coleoptera</taxon>
        <taxon>Polyphaga</taxon>
        <taxon>Cucujiformia</taxon>
        <taxon>Chrysomeloidea</taxon>
        <taxon>Chrysomelidae</taxon>
        <taxon>Bruchinae</taxon>
        <taxon>Bruchini</taxon>
        <taxon>Acanthoscelides</taxon>
    </lineage>
</organism>
<comment type="subcellular location">
    <subcellularLocation>
        <location evidence="1">Cytoplasm</location>
    </subcellularLocation>
</comment>
<dbReference type="OrthoDB" id="4977at2759"/>
<feature type="coiled-coil region" evidence="5">
    <location>
        <begin position="210"/>
        <end position="237"/>
    </location>
</feature>
<comment type="similarity">
    <text evidence="2">Belongs to the dynactin subunit 2 family.</text>
</comment>
<evidence type="ECO:0000256" key="3">
    <source>
        <dbReference type="ARBA" id="ARBA00022490"/>
    </source>
</evidence>
<evidence type="ECO:0000313" key="8">
    <source>
        <dbReference type="Proteomes" id="UP001152888"/>
    </source>
</evidence>
<evidence type="ECO:0000256" key="5">
    <source>
        <dbReference type="SAM" id="Coils"/>
    </source>
</evidence>
<dbReference type="GO" id="GO:0030286">
    <property type="term" value="C:dynein complex"/>
    <property type="evidence" value="ECO:0007669"/>
    <property type="project" value="UniProtKB-KW"/>
</dbReference>
<dbReference type="AlphaFoldDB" id="A0A9P0JVB9"/>